<dbReference type="GO" id="GO:0016034">
    <property type="term" value="F:maleylacetoacetate isomerase activity"/>
    <property type="evidence" value="ECO:0007669"/>
    <property type="project" value="TreeGrafter"/>
</dbReference>
<dbReference type="OrthoDB" id="509852at2"/>
<dbReference type="InterPro" id="IPR036282">
    <property type="entry name" value="Glutathione-S-Trfase_C_sf"/>
</dbReference>
<dbReference type="Pfam" id="PF13409">
    <property type="entry name" value="GST_N_2"/>
    <property type="match status" value="1"/>
</dbReference>
<dbReference type="CDD" id="cd03042">
    <property type="entry name" value="GST_N_Zeta"/>
    <property type="match status" value="1"/>
</dbReference>
<dbReference type="RefSeq" id="WP_072427443.1">
    <property type="nucleotide sequence ID" value="NZ_FPKR01000003.1"/>
</dbReference>
<dbReference type="GO" id="GO:0005737">
    <property type="term" value="C:cytoplasm"/>
    <property type="evidence" value="ECO:0007669"/>
    <property type="project" value="InterPro"/>
</dbReference>
<dbReference type="FunFam" id="1.20.1050.10:FF:000017">
    <property type="entry name" value="Maleylacetoacetate isomerase"/>
    <property type="match status" value="1"/>
</dbReference>
<proteinExistence type="inferred from homology"/>
<evidence type="ECO:0000259" key="3">
    <source>
        <dbReference type="PROSITE" id="PS50405"/>
    </source>
</evidence>
<dbReference type="InterPro" id="IPR005955">
    <property type="entry name" value="GST_Zeta"/>
</dbReference>
<keyword evidence="5" id="KW-1185">Reference proteome</keyword>
<dbReference type="SUPFAM" id="SSF52833">
    <property type="entry name" value="Thioredoxin-like"/>
    <property type="match status" value="1"/>
</dbReference>
<name>A0A1K2H9V2_9NEIS</name>
<dbReference type="SFLD" id="SFLDG00358">
    <property type="entry name" value="Main_(cytGST)"/>
    <property type="match status" value="1"/>
</dbReference>
<dbReference type="Pfam" id="PF00043">
    <property type="entry name" value="GST_C"/>
    <property type="match status" value="1"/>
</dbReference>
<dbReference type="PROSITE" id="PS50404">
    <property type="entry name" value="GST_NTER"/>
    <property type="match status" value="1"/>
</dbReference>
<evidence type="ECO:0000259" key="2">
    <source>
        <dbReference type="PROSITE" id="PS50404"/>
    </source>
</evidence>
<dbReference type="CDD" id="cd03191">
    <property type="entry name" value="GST_C_Zeta"/>
    <property type="match status" value="1"/>
</dbReference>
<organism evidence="4 5">
    <name type="scientific">Chitinimonas taiwanensis DSM 18899</name>
    <dbReference type="NCBI Taxonomy" id="1121279"/>
    <lineage>
        <taxon>Bacteria</taxon>
        <taxon>Pseudomonadati</taxon>
        <taxon>Pseudomonadota</taxon>
        <taxon>Betaproteobacteria</taxon>
        <taxon>Neisseriales</taxon>
        <taxon>Chitinibacteraceae</taxon>
        <taxon>Chitinimonas</taxon>
    </lineage>
</organism>
<dbReference type="PANTHER" id="PTHR42673">
    <property type="entry name" value="MALEYLACETOACETATE ISOMERASE"/>
    <property type="match status" value="1"/>
</dbReference>
<evidence type="ECO:0000313" key="4">
    <source>
        <dbReference type="EMBL" id="SFZ73575.1"/>
    </source>
</evidence>
<dbReference type="InterPro" id="IPR010987">
    <property type="entry name" value="Glutathione-S-Trfase_C-like"/>
</dbReference>
<dbReference type="InterPro" id="IPR034330">
    <property type="entry name" value="GST_Zeta_C"/>
</dbReference>
<dbReference type="InterPro" id="IPR004045">
    <property type="entry name" value="Glutathione_S-Trfase_N"/>
</dbReference>
<reference evidence="4 5" key="1">
    <citation type="submission" date="2016-11" db="EMBL/GenBank/DDBJ databases">
        <authorList>
            <person name="Jaros S."/>
            <person name="Januszkiewicz K."/>
            <person name="Wedrychowicz H."/>
        </authorList>
    </citation>
    <scope>NUCLEOTIDE SEQUENCE [LARGE SCALE GENOMIC DNA]</scope>
    <source>
        <strain evidence="4 5">DSM 18899</strain>
    </source>
</reference>
<dbReference type="PROSITE" id="PS50405">
    <property type="entry name" value="GST_CTER"/>
    <property type="match status" value="1"/>
</dbReference>
<dbReference type="InterPro" id="IPR036249">
    <property type="entry name" value="Thioredoxin-like_sf"/>
</dbReference>
<accession>A0A1K2H9V2</accession>
<dbReference type="Gene3D" id="1.20.1050.10">
    <property type="match status" value="1"/>
</dbReference>
<dbReference type="SFLD" id="SFLDS00019">
    <property type="entry name" value="Glutathione_Transferase_(cytos"/>
    <property type="match status" value="1"/>
</dbReference>
<dbReference type="GO" id="GO:0006559">
    <property type="term" value="P:L-phenylalanine catabolic process"/>
    <property type="evidence" value="ECO:0007669"/>
    <property type="project" value="TreeGrafter"/>
</dbReference>
<dbReference type="Proteomes" id="UP000186513">
    <property type="component" value="Unassembled WGS sequence"/>
</dbReference>
<dbReference type="InterPro" id="IPR004046">
    <property type="entry name" value="GST_C"/>
</dbReference>
<dbReference type="EMBL" id="FPKR01000003">
    <property type="protein sequence ID" value="SFZ73575.1"/>
    <property type="molecule type" value="Genomic_DNA"/>
</dbReference>
<dbReference type="Gene3D" id="3.40.30.10">
    <property type="entry name" value="Glutaredoxin"/>
    <property type="match status" value="1"/>
</dbReference>
<gene>
    <name evidence="4" type="ORF">SAMN02745887_00901</name>
</gene>
<dbReference type="GO" id="GO:0004364">
    <property type="term" value="F:glutathione transferase activity"/>
    <property type="evidence" value="ECO:0007669"/>
    <property type="project" value="TreeGrafter"/>
</dbReference>
<feature type="domain" description="GST N-terminal" evidence="2">
    <location>
        <begin position="1"/>
        <end position="83"/>
    </location>
</feature>
<dbReference type="InterPro" id="IPR040079">
    <property type="entry name" value="Glutathione_S-Trfase"/>
</dbReference>
<evidence type="ECO:0000313" key="5">
    <source>
        <dbReference type="Proteomes" id="UP000186513"/>
    </source>
</evidence>
<dbReference type="NCBIfam" id="TIGR01262">
    <property type="entry name" value="maiA"/>
    <property type="match status" value="1"/>
</dbReference>
<comment type="similarity">
    <text evidence="1">Belongs to the GST superfamily. Zeta family.</text>
</comment>
<dbReference type="STRING" id="1121279.SAMN02745887_00901"/>
<feature type="domain" description="GST C-terminal" evidence="3">
    <location>
        <begin position="89"/>
        <end position="215"/>
    </location>
</feature>
<dbReference type="GO" id="GO:0006749">
    <property type="term" value="P:glutathione metabolic process"/>
    <property type="evidence" value="ECO:0007669"/>
    <property type="project" value="TreeGrafter"/>
</dbReference>
<dbReference type="InterPro" id="IPR034333">
    <property type="entry name" value="GST_Zeta_N"/>
</dbReference>
<keyword evidence="4" id="KW-0413">Isomerase</keyword>
<dbReference type="SUPFAM" id="SSF47616">
    <property type="entry name" value="GST C-terminal domain-like"/>
    <property type="match status" value="1"/>
</dbReference>
<dbReference type="PANTHER" id="PTHR42673:SF21">
    <property type="entry name" value="GLUTATHIONE S-TRANSFERASE YFCF"/>
    <property type="match status" value="1"/>
</dbReference>
<evidence type="ECO:0000256" key="1">
    <source>
        <dbReference type="ARBA" id="ARBA00010007"/>
    </source>
</evidence>
<sequence>MRTLYTYFRSSAAWRVRIALAHKGLPYEAAPIHLLRDGGEQKSARYLALNPQGLVPALADGAQVLSQSLAICEYLDERYPDTPALLPADLLERAKVRALAYAIACDIHPINNLRVLQYLKGKLGHSQDEVDEWYLHWIRTGFVGLEAELARLGSQRFCVGEAVSLADICLVPQVFNARRFQLDLSPFPHIVAVDAALSGLAAFADTHPSWQPDTE</sequence>
<dbReference type="AlphaFoldDB" id="A0A1K2H9V2"/>
<protein>
    <submittedName>
        <fullName evidence="4">Maleylacetoacetate isomerase</fullName>
    </submittedName>
</protein>